<organism evidence="2 3">
    <name type="scientific">Paenibacillus alginolyticus</name>
    <dbReference type="NCBI Taxonomy" id="59839"/>
    <lineage>
        <taxon>Bacteria</taxon>
        <taxon>Bacillati</taxon>
        <taxon>Bacillota</taxon>
        <taxon>Bacilli</taxon>
        <taxon>Bacillales</taxon>
        <taxon>Paenibacillaceae</taxon>
        <taxon>Paenibacillus</taxon>
    </lineage>
</organism>
<dbReference type="Pfam" id="PF18159">
    <property type="entry name" value="S_4TM"/>
    <property type="match status" value="1"/>
</dbReference>
<evidence type="ECO:0000256" key="1">
    <source>
        <dbReference type="SAM" id="Phobius"/>
    </source>
</evidence>
<gene>
    <name evidence="2" type="ORF">M5X19_04755</name>
</gene>
<comment type="caution">
    <text evidence="2">The sequence shown here is derived from an EMBL/GenBank/DDBJ whole genome shotgun (WGS) entry which is preliminary data.</text>
</comment>
<sequence>MLAAQRQMYSEAKSTSNYQFAVCVVLPILFPFLKAATPSNSMYLGLITLLPLIILIVNHYYFEKIIKDKKEKAARFQDLFDTNVLQIAWNSDLCGSKEIAARNLRYTAQKYKKNNETLENLINWYPNEYSTVDLSAGRVMCQKVNASWDGQIRTAFQNFLLLIFAGCIVLIIAVSIALNRTFIETLFSIIAPLFPIAFYTFKRYSENKDSIARLEKLTDKAERLWGQVLNSTREPNDLAIKSRQLQNEIYKHRSSALLIWDWFYLKNRPKQECNMSDTAKLIVEEYHSQGGIIV</sequence>
<evidence type="ECO:0000313" key="2">
    <source>
        <dbReference type="EMBL" id="MCY9692223.1"/>
    </source>
</evidence>
<feature type="transmembrane region" description="Helical" evidence="1">
    <location>
        <begin position="182"/>
        <end position="201"/>
    </location>
</feature>
<reference evidence="2 3" key="1">
    <citation type="submission" date="2022-05" db="EMBL/GenBank/DDBJ databases">
        <title>Genome Sequencing of Bee-Associated Microbes.</title>
        <authorList>
            <person name="Dunlap C."/>
        </authorList>
    </citation>
    <scope>NUCLEOTIDE SEQUENCE [LARGE SCALE GENOMIC DNA]</scope>
    <source>
        <strain evidence="2 3">NRRL B-14421</strain>
    </source>
</reference>
<protein>
    <submittedName>
        <fullName evidence="2">S-4TM family putative pore-forming effector</fullName>
    </submittedName>
</protein>
<feature type="transmembrane region" description="Helical" evidence="1">
    <location>
        <begin position="20"/>
        <end position="37"/>
    </location>
</feature>
<proteinExistence type="predicted"/>
<dbReference type="InterPro" id="IPR049920">
    <property type="entry name" value="IK1_05631-like"/>
</dbReference>
<keyword evidence="3" id="KW-1185">Reference proteome</keyword>
<accession>A0ABT4G7X6</accession>
<keyword evidence="1" id="KW-0812">Transmembrane</keyword>
<feature type="transmembrane region" description="Helical" evidence="1">
    <location>
        <begin position="159"/>
        <end position="176"/>
    </location>
</feature>
<dbReference type="EMBL" id="JAMDMX010000011">
    <property type="protein sequence ID" value="MCY9692223.1"/>
    <property type="molecule type" value="Genomic_DNA"/>
</dbReference>
<evidence type="ECO:0000313" key="3">
    <source>
        <dbReference type="Proteomes" id="UP001527099"/>
    </source>
</evidence>
<name>A0ABT4G7X6_9BACL</name>
<keyword evidence="1" id="KW-0472">Membrane</keyword>
<dbReference type="Proteomes" id="UP001527099">
    <property type="component" value="Unassembled WGS sequence"/>
</dbReference>
<feature type="transmembrane region" description="Helical" evidence="1">
    <location>
        <begin position="43"/>
        <end position="62"/>
    </location>
</feature>
<keyword evidence="1" id="KW-1133">Transmembrane helix</keyword>